<dbReference type="Gene3D" id="3.40.50.2000">
    <property type="entry name" value="Glycogen Phosphorylase B"/>
    <property type="match status" value="1"/>
</dbReference>
<accession>A0A6I2U8G3</accession>
<proteinExistence type="predicted"/>
<name>A0A6I2U8G3_9FIRM</name>
<evidence type="ECO:0000313" key="2">
    <source>
        <dbReference type="Proteomes" id="UP000431913"/>
    </source>
</evidence>
<dbReference type="SUPFAM" id="SSF53756">
    <property type="entry name" value="UDP-Glycosyltransferase/glycogen phosphorylase"/>
    <property type="match status" value="1"/>
</dbReference>
<sequence length="512" mass="58598">MGMDMRRSALQNIFWIGTVRKCPDRFCPEGENALRNRDEMLHARIVQMENTVAQMEEMARAAGRNRSSRMAELLSRIPRQLFAGKSERQSLLRFVRGGEPDVRFQPLVGLEQKAETIRRELMCFRRYDVPEKSDVTVLFLGTIDFDFLIQRPQHLANGCAANGKAVFYFNAEFGARHPDREEIVRVGSVNVITLQNTYKTPTIYQAAQAQAYPQLVEDVRSTVQKILVWQKNDRLQVIIQHPLWQPVAEMLQQEFGARIIADYLDDFADFDHADKENVRDMAVRMLKNADLTLATSVYLAEKARQSGSREVELLRNGTDCAHFACAAKPEKRAAGPWVVGYYGVLSTWFDCGKIEALSRSDLDICIRLVGVSDETVRRRLQQLAKVELWDAVPYDKLPEVLRDFDVCLIPFDASTDLIKATNPVKFYEYLSAGKKVVATEIPELMSYNGKYVYCENDDDAFVEKVRRCLVGEDALANWKTCMTFARENDWKEKSKAMIFFLDEGCTSIAREE</sequence>
<gene>
    <name evidence="1" type="ORF">FYJ76_09670</name>
</gene>
<dbReference type="AlphaFoldDB" id="A0A6I2U8G3"/>
<organism evidence="1 2">
    <name type="scientific">Ruthenibacterium lactatiformans</name>
    <dbReference type="NCBI Taxonomy" id="1550024"/>
    <lineage>
        <taxon>Bacteria</taxon>
        <taxon>Bacillati</taxon>
        <taxon>Bacillota</taxon>
        <taxon>Clostridia</taxon>
        <taxon>Eubacteriales</taxon>
        <taxon>Oscillospiraceae</taxon>
        <taxon>Ruthenibacterium</taxon>
    </lineage>
</organism>
<dbReference type="Proteomes" id="UP000431913">
    <property type="component" value="Unassembled WGS sequence"/>
</dbReference>
<evidence type="ECO:0000313" key="1">
    <source>
        <dbReference type="EMBL" id="MST92199.1"/>
    </source>
</evidence>
<dbReference type="EMBL" id="VUNJ01000009">
    <property type="protein sequence ID" value="MST92199.1"/>
    <property type="molecule type" value="Genomic_DNA"/>
</dbReference>
<keyword evidence="1" id="KW-0808">Transferase</keyword>
<protein>
    <submittedName>
        <fullName evidence="1">Glycosyltransferase family 1 protein</fullName>
    </submittedName>
</protein>
<dbReference type="GO" id="GO:0016740">
    <property type="term" value="F:transferase activity"/>
    <property type="evidence" value="ECO:0007669"/>
    <property type="project" value="UniProtKB-KW"/>
</dbReference>
<comment type="caution">
    <text evidence="1">The sequence shown here is derived from an EMBL/GenBank/DDBJ whole genome shotgun (WGS) entry which is preliminary data.</text>
</comment>
<dbReference type="Pfam" id="PF13692">
    <property type="entry name" value="Glyco_trans_1_4"/>
    <property type="match status" value="1"/>
</dbReference>
<reference evidence="1 2" key="1">
    <citation type="submission" date="2019-08" db="EMBL/GenBank/DDBJ databases">
        <title>In-depth cultivation of the pig gut microbiome towards novel bacterial diversity and tailored functional studies.</title>
        <authorList>
            <person name="Wylensek D."/>
            <person name="Hitch T.C.A."/>
            <person name="Clavel T."/>
        </authorList>
    </citation>
    <scope>NUCLEOTIDE SEQUENCE [LARGE SCALE GENOMIC DNA]</scope>
    <source>
        <strain evidence="1 2">WCA3-601-WT-6J</strain>
    </source>
</reference>